<gene>
    <name evidence="5" type="ORF">N7532_007036</name>
</gene>
<evidence type="ECO:0000256" key="4">
    <source>
        <dbReference type="SAM" id="MobiDB-lite"/>
    </source>
</evidence>
<dbReference type="EMBL" id="JAPQKI010000005">
    <property type="protein sequence ID" value="KAJ5100035.1"/>
    <property type="molecule type" value="Genomic_DNA"/>
</dbReference>
<protein>
    <submittedName>
        <fullName evidence="5">Uncharacterized protein</fullName>
    </submittedName>
</protein>
<keyword evidence="1" id="KW-0805">Transcription regulation</keyword>
<evidence type="ECO:0000256" key="2">
    <source>
        <dbReference type="ARBA" id="ARBA00023163"/>
    </source>
</evidence>
<evidence type="ECO:0000313" key="6">
    <source>
        <dbReference type="Proteomes" id="UP001149074"/>
    </source>
</evidence>
<keyword evidence="3" id="KW-0539">Nucleus</keyword>
<keyword evidence="2" id="KW-0804">Transcription</keyword>
<dbReference type="InterPro" id="IPR051127">
    <property type="entry name" value="Fungal_SecMet_Regulators"/>
</dbReference>
<evidence type="ECO:0000256" key="3">
    <source>
        <dbReference type="ARBA" id="ARBA00023242"/>
    </source>
</evidence>
<proteinExistence type="predicted"/>
<dbReference type="AlphaFoldDB" id="A0A9W9KBC6"/>
<reference evidence="5" key="2">
    <citation type="journal article" date="2023" name="IMA Fungus">
        <title>Comparative genomic study of the Penicillium genus elucidates a diverse pangenome and 15 lateral gene transfer events.</title>
        <authorList>
            <person name="Petersen C."/>
            <person name="Sorensen T."/>
            <person name="Nielsen M.R."/>
            <person name="Sondergaard T.E."/>
            <person name="Sorensen J.L."/>
            <person name="Fitzpatrick D.A."/>
            <person name="Frisvad J.C."/>
            <person name="Nielsen K.L."/>
        </authorList>
    </citation>
    <scope>NUCLEOTIDE SEQUENCE</scope>
    <source>
        <strain evidence="5">IBT 30761</strain>
    </source>
</reference>
<dbReference type="PANTHER" id="PTHR47424">
    <property type="entry name" value="REGULATORY PROTEIN GAL4"/>
    <property type="match status" value="1"/>
</dbReference>
<dbReference type="RefSeq" id="XP_056475688.1">
    <property type="nucleotide sequence ID" value="XM_056619529.1"/>
</dbReference>
<keyword evidence="6" id="KW-1185">Reference proteome</keyword>
<dbReference type="OrthoDB" id="3362851at2759"/>
<evidence type="ECO:0000256" key="1">
    <source>
        <dbReference type="ARBA" id="ARBA00023015"/>
    </source>
</evidence>
<dbReference type="GO" id="GO:0005634">
    <property type="term" value="C:nucleus"/>
    <property type="evidence" value="ECO:0007669"/>
    <property type="project" value="TreeGrafter"/>
</dbReference>
<accession>A0A9W9KBC6</accession>
<sequence>MSTPSLWNQRSLDRAYKETPCGSDRQRSKPPTTNIVLAQIPLPRPQPQIRALPAEKPGNLTFTPESDCIAAYFTYFHPLVSMLDESGFRDTYAAGIRKDDGWLALLNIVCALGGIAATDTQNKSHCVYYSQCQHHLGLTSLGSSHLETIKTLGLMGGLYLHYISQSNLAYSLMGAAQRMALAEGDVIWTKKQKRHENSASDQTADLVVSVLHGHGGMWAAVPSRHRRDKPSSATIYMVSLGHENVRFCQIATKIQEALAITSIIPATERKSLDRELQDWFGDLPPILQGHQPCSESIYIARTFTRLANRRIPSIALQEDERFSIEQCRILTKETNRDFAAISRVNQVIGWNGVWLLFQAVSVPLLGCFLSDQSMADPQAAMES</sequence>
<reference evidence="5" key="1">
    <citation type="submission" date="2022-11" db="EMBL/GenBank/DDBJ databases">
        <authorList>
            <person name="Petersen C."/>
        </authorList>
    </citation>
    <scope>NUCLEOTIDE SEQUENCE</scope>
    <source>
        <strain evidence="5">IBT 30761</strain>
    </source>
</reference>
<dbReference type="GO" id="GO:0000981">
    <property type="term" value="F:DNA-binding transcription factor activity, RNA polymerase II-specific"/>
    <property type="evidence" value="ECO:0007669"/>
    <property type="project" value="TreeGrafter"/>
</dbReference>
<dbReference type="Proteomes" id="UP001149074">
    <property type="component" value="Unassembled WGS sequence"/>
</dbReference>
<evidence type="ECO:0000313" key="5">
    <source>
        <dbReference type="EMBL" id="KAJ5100035.1"/>
    </source>
</evidence>
<dbReference type="GO" id="GO:0000978">
    <property type="term" value="F:RNA polymerase II cis-regulatory region sequence-specific DNA binding"/>
    <property type="evidence" value="ECO:0007669"/>
    <property type="project" value="TreeGrafter"/>
</dbReference>
<dbReference type="CDD" id="cd12148">
    <property type="entry name" value="fungal_TF_MHR"/>
    <property type="match status" value="1"/>
</dbReference>
<dbReference type="GO" id="GO:0000435">
    <property type="term" value="P:positive regulation of transcription from RNA polymerase II promoter by galactose"/>
    <property type="evidence" value="ECO:0007669"/>
    <property type="project" value="TreeGrafter"/>
</dbReference>
<dbReference type="GeneID" id="81358508"/>
<dbReference type="PANTHER" id="PTHR47424:SF5">
    <property type="entry name" value="ZN(II)2CYS6 TRANSCRIPTION FACTOR (EUROFUNG)"/>
    <property type="match status" value="1"/>
</dbReference>
<feature type="region of interest" description="Disordered" evidence="4">
    <location>
        <begin position="1"/>
        <end position="30"/>
    </location>
</feature>
<comment type="caution">
    <text evidence="5">The sequence shown here is derived from an EMBL/GenBank/DDBJ whole genome shotgun (WGS) entry which is preliminary data.</text>
</comment>
<feature type="compositionally biased region" description="Polar residues" evidence="4">
    <location>
        <begin position="1"/>
        <end position="10"/>
    </location>
</feature>
<name>A0A9W9KBC6_9EURO</name>
<organism evidence="5 6">
    <name type="scientific">Penicillium argentinense</name>
    <dbReference type="NCBI Taxonomy" id="1131581"/>
    <lineage>
        <taxon>Eukaryota</taxon>
        <taxon>Fungi</taxon>
        <taxon>Dikarya</taxon>
        <taxon>Ascomycota</taxon>
        <taxon>Pezizomycotina</taxon>
        <taxon>Eurotiomycetes</taxon>
        <taxon>Eurotiomycetidae</taxon>
        <taxon>Eurotiales</taxon>
        <taxon>Aspergillaceae</taxon>
        <taxon>Penicillium</taxon>
    </lineage>
</organism>